<dbReference type="HOGENOM" id="CLU_1496010_0_0_1"/>
<evidence type="ECO:0000256" key="1">
    <source>
        <dbReference type="SAM" id="MobiDB-lite"/>
    </source>
</evidence>
<feature type="region of interest" description="Disordered" evidence="1">
    <location>
        <begin position="1"/>
        <end position="42"/>
    </location>
</feature>
<evidence type="ECO:0000313" key="3">
    <source>
        <dbReference type="Proteomes" id="UP000054266"/>
    </source>
</evidence>
<organism evidence="2 3">
    <name type="scientific">Phialophora macrospora</name>
    <dbReference type="NCBI Taxonomy" id="1851006"/>
    <lineage>
        <taxon>Eukaryota</taxon>
        <taxon>Fungi</taxon>
        <taxon>Dikarya</taxon>
        <taxon>Ascomycota</taxon>
        <taxon>Pezizomycotina</taxon>
        <taxon>Eurotiomycetes</taxon>
        <taxon>Chaetothyriomycetidae</taxon>
        <taxon>Chaetothyriales</taxon>
        <taxon>Herpotrichiellaceae</taxon>
        <taxon>Phialophora</taxon>
    </lineage>
</organism>
<gene>
    <name evidence="2" type="ORF">PV04_08151</name>
</gene>
<sequence>MPLLKLKLNVHGPPTPSTTPSATTTPLASSPPRNLQRPAEETARHKILYRTSGGTLLNEDISSDARLTAIYAHNALPSQRIYSYARARARARAVATSATTAPTTMVPPPPKEPLYRPNQPPSYVRAGTSLEHWAGERARGERLDKARRVARLQTKLARTVGGLATALEARVGDKARQAGL</sequence>
<reference evidence="2 3" key="1">
    <citation type="submission" date="2015-01" db="EMBL/GenBank/DDBJ databases">
        <title>The Genome Sequence of Capronia semiimmersa CBS27337.</title>
        <authorList>
            <consortium name="The Broad Institute Genomics Platform"/>
            <person name="Cuomo C."/>
            <person name="de Hoog S."/>
            <person name="Gorbushina A."/>
            <person name="Stielow B."/>
            <person name="Teixiera M."/>
            <person name="Abouelleil A."/>
            <person name="Chapman S.B."/>
            <person name="Priest M."/>
            <person name="Young S.K."/>
            <person name="Wortman J."/>
            <person name="Nusbaum C."/>
            <person name="Birren B."/>
        </authorList>
    </citation>
    <scope>NUCLEOTIDE SEQUENCE [LARGE SCALE GENOMIC DNA]</scope>
    <source>
        <strain evidence="2 3">CBS 27337</strain>
    </source>
</reference>
<feature type="region of interest" description="Disordered" evidence="1">
    <location>
        <begin position="95"/>
        <end position="117"/>
    </location>
</feature>
<protein>
    <submittedName>
        <fullName evidence="2">Uncharacterized protein</fullName>
    </submittedName>
</protein>
<accession>A0A0D2FD34</accession>
<keyword evidence="3" id="KW-1185">Reference proteome</keyword>
<dbReference type="Proteomes" id="UP000054266">
    <property type="component" value="Unassembled WGS sequence"/>
</dbReference>
<evidence type="ECO:0000313" key="2">
    <source>
        <dbReference type="EMBL" id="KIW65938.1"/>
    </source>
</evidence>
<proteinExistence type="predicted"/>
<dbReference type="AlphaFoldDB" id="A0A0D2FD34"/>
<dbReference type="EMBL" id="KN846960">
    <property type="protein sequence ID" value="KIW65938.1"/>
    <property type="molecule type" value="Genomic_DNA"/>
</dbReference>
<feature type="compositionally biased region" description="Low complexity" evidence="1">
    <location>
        <begin position="95"/>
        <end position="104"/>
    </location>
</feature>
<name>A0A0D2FD34_9EURO</name>
<feature type="compositionally biased region" description="Low complexity" evidence="1">
    <location>
        <begin position="18"/>
        <end position="32"/>
    </location>
</feature>